<keyword evidence="3 10" id="KW-0808">Transferase</keyword>
<dbReference type="InterPro" id="IPR013785">
    <property type="entry name" value="Aldolase_TIM"/>
</dbReference>
<protein>
    <recommendedName>
        <fullName evidence="10">Thiamine-phosphate synthase</fullName>
        <shortName evidence="10">TP synthase</shortName>
        <shortName evidence="10">TPS</shortName>
        <ecNumber evidence="10">2.5.1.3</ecNumber>
    </recommendedName>
    <alternativeName>
        <fullName evidence="10">Thiamine-phosphate pyrophosphorylase</fullName>
        <shortName evidence="10">TMP pyrophosphorylase</shortName>
        <shortName evidence="10">TMP-PPase</shortName>
    </alternativeName>
</protein>
<comment type="catalytic activity">
    <reaction evidence="8 10 11">
        <text>2-(2-carboxy-4-methylthiazol-5-yl)ethyl phosphate + 4-amino-2-methyl-5-(diphosphooxymethyl)pyrimidine + 2 H(+) = thiamine phosphate + CO2 + diphosphate</text>
        <dbReference type="Rhea" id="RHEA:47848"/>
        <dbReference type="ChEBI" id="CHEBI:15378"/>
        <dbReference type="ChEBI" id="CHEBI:16526"/>
        <dbReference type="ChEBI" id="CHEBI:33019"/>
        <dbReference type="ChEBI" id="CHEBI:37575"/>
        <dbReference type="ChEBI" id="CHEBI:57841"/>
        <dbReference type="ChEBI" id="CHEBI:62890"/>
        <dbReference type="EC" id="2.5.1.3"/>
    </reaction>
</comment>
<keyword evidence="6 10" id="KW-0784">Thiamine biosynthesis</keyword>
<dbReference type="GO" id="GO:0000287">
    <property type="term" value="F:magnesium ion binding"/>
    <property type="evidence" value="ECO:0007669"/>
    <property type="project" value="UniProtKB-UniRule"/>
</dbReference>
<dbReference type="PANTHER" id="PTHR20857:SF23">
    <property type="entry name" value="THIAMINE BIOSYNTHETIC BIFUNCTIONAL ENZYME"/>
    <property type="match status" value="1"/>
</dbReference>
<comment type="similarity">
    <text evidence="10 11">Belongs to the thiamine-phosphate synthase family.</text>
</comment>
<dbReference type="RefSeq" id="WP_182457967.1">
    <property type="nucleotide sequence ID" value="NZ_CP059732.1"/>
</dbReference>
<dbReference type="GO" id="GO:0009229">
    <property type="term" value="P:thiamine diphosphate biosynthetic process"/>
    <property type="evidence" value="ECO:0007669"/>
    <property type="project" value="UniProtKB-UniRule"/>
</dbReference>
<dbReference type="AlphaFoldDB" id="A0A7G5GPR2"/>
<feature type="binding site" evidence="10">
    <location>
        <begin position="184"/>
        <end position="185"/>
    </location>
    <ligand>
        <name>2-[(2R,5Z)-2-carboxy-4-methylthiazol-5(2H)-ylidene]ethyl phosphate</name>
        <dbReference type="ChEBI" id="CHEBI:62899"/>
    </ligand>
</feature>
<comment type="pathway">
    <text evidence="2 10 12">Cofactor biosynthesis; thiamine diphosphate biosynthesis; thiamine phosphate from 4-amino-2-methyl-5-diphosphomethylpyrimidine and 4-methyl-5-(2-phosphoethyl)-thiazole: step 1/1.</text>
</comment>
<dbReference type="CDD" id="cd00564">
    <property type="entry name" value="TMP_TenI"/>
    <property type="match status" value="1"/>
</dbReference>
<feature type="binding site" evidence="10">
    <location>
        <position position="164"/>
    </location>
    <ligand>
        <name>2-[(2R,5Z)-2-carboxy-4-methylthiazol-5(2H)-ylidene]ethyl phosphate</name>
        <dbReference type="ChEBI" id="CHEBI:62899"/>
    </ligand>
</feature>
<dbReference type="NCBIfam" id="TIGR00693">
    <property type="entry name" value="thiE"/>
    <property type="match status" value="1"/>
</dbReference>
<evidence type="ECO:0000256" key="1">
    <source>
        <dbReference type="ARBA" id="ARBA00003814"/>
    </source>
</evidence>
<dbReference type="Pfam" id="PF02581">
    <property type="entry name" value="TMP-TENI"/>
    <property type="match status" value="1"/>
</dbReference>
<sequence length="214" mass="22807">MSQLYLVTDSAIAQAAGHTLAFVVDEACRAGVRWVQLREKSLSTRAFLELGMDLKRITQAYGAKLIINDRVDIALAIDADGVHVGQDDMPYELVRSLIGPDKIIGLSINNLAELEAAQNANVDYLGIATIFPTGTKQDTSSLLGIAGLQEICSRTQLPTFAIGGINTRTIQDITRTGATGSAVVSAICGQASPYEATRELIRLMGDAQSKVLSV</sequence>
<evidence type="ECO:0000313" key="15">
    <source>
        <dbReference type="Proteomes" id="UP000515369"/>
    </source>
</evidence>
<dbReference type="GO" id="GO:0004789">
    <property type="term" value="F:thiamine-phosphate diphosphorylase activity"/>
    <property type="evidence" value="ECO:0007669"/>
    <property type="project" value="UniProtKB-UniRule"/>
</dbReference>
<keyword evidence="15" id="KW-1185">Reference proteome</keyword>
<name>A0A7G5GPR2_9BACT</name>
<gene>
    <name evidence="10 14" type="primary">thiE</name>
    <name evidence="14" type="ORF">H3H32_23095</name>
</gene>
<dbReference type="Proteomes" id="UP000515369">
    <property type="component" value="Chromosome"/>
</dbReference>
<evidence type="ECO:0000256" key="5">
    <source>
        <dbReference type="ARBA" id="ARBA00022842"/>
    </source>
</evidence>
<feature type="binding site" evidence="10">
    <location>
        <begin position="133"/>
        <end position="135"/>
    </location>
    <ligand>
        <name>2-[(2R,5Z)-2-carboxy-4-methylthiazol-5(2H)-ylidene]ethyl phosphate</name>
        <dbReference type="ChEBI" id="CHEBI:62899"/>
    </ligand>
</feature>
<feature type="binding site" evidence="10">
    <location>
        <position position="68"/>
    </location>
    <ligand>
        <name>4-amino-2-methyl-5-(diphosphooxymethyl)pyrimidine</name>
        <dbReference type="ChEBI" id="CHEBI:57841"/>
    </ligand>
</feature>
<reference evidence="14 15" key="1">
    <citation type="submission" date="2020-07" db="EMBL/GenBank/DDBJ databases">
        <title>Spirosoma foliorum sp. nov., isolated from the leaves on the Nejang mountain Korea, Republic of.</title>
        <authorList>
            <person name="Ho H."/>
            <person name="Lee Y.-J."/>
            <person name="Nurcahyanto D.-A."/>
            <person name="Kim S.-G."/>
        </authorList>
    </citation>
    <scope>NUCLEOTIDE SEQUENCE [LARGE SCALE GENOMIC DNA]</scope>
    <source>
        <strain evidence="14 15">PL0136</strain>
    </source>
</reference>
<feature type="binding site" evidence="10">
    <location>
        <position position="69"/>
    </location>
    <ligand>
        <name>Mg(2+)</name>
        <dbReference type="ChEBI" id="CHEBI:18420"/>
    </ligand>
</feature>
<dbReference type="InterPro" id="IPR036206">
    <property type="entry name" value="ThiamineP_synth_sf"/>
</dbReference>
<feature type="binding site" evidence="10">
    <location>
        <begin position="36"/>
        <end position="40"/>
    </location>
    <ligand>
        <name>4-amino-2-methyl-5-(diphosphooxymethyl)pyrimidine</name>
        <dbReference type="ChEBI" id="CHEBI:57841"/>
    </ligand>
</feature>
<dbReference type="EMBL" id="CP059732">
    <property type="protein sequence ID" value="QMW00854.1"/>
    <property type="molecule type" value="Genomic_DNA"/>
</dbReference>
<proteinExistence type="inferred from homology"/>
<dbReference type="InterPro" id="IPR034291">
    <property type="entry name" value="TMP_synthase"/>
</dbReference>
<dbReference type="HAMAP" id="MF_00097">
    <property type="entry name" value="TMP_synthase"/>
    <property type="match status" value="1"/>
</dbReference>
<organism evidence="14 15">
    <name type="scientific">Spirosoma foliorum</name>
    <dbReference type="NCBI Taxonomy" id="2710596"/>
    <lineage>
        <taxon>Bacteria</taxon>
        <taxon>Pseudomonadati</taxon>
        <taxon>Bacteroidota</taxon>
        <taxon>Cytophagia</taxon>
        <taxon>Cytophagales</taxon>
        <taxon>Cytophagaceae</taxon>
        <taxon>Spirosoma</taxon>
    </lineage>
</organism>
<comment type="catalytic activity">
    <reaction evidence="7 10 11">
        <text>4-methyl-5-(2-phosphooxyethyl)-thiazole + 4-amino-2-methyl-5-(diphosphooxymethyl)pyrimidine + H(+) = thiamine phosphate + diphosphate</text>
        <dbReference type="Rhea" id="RHEA:22328"/>
        <dbReference type="ChEBI" id="CHEBI:15378"/>
        <dbReference type="ChEBI" id="CHEBI:33019"/>
        <dbReference type="ChEBI" id="CHEBI:37575"/>
        <dbReference type="ChEBI" id="CHEBI:57841"/>
        <dbReference type="ChEBI" id="CHEBI:58296"/>
        <dbReference type="EC" id="2.5.1.3"/>
    </reaction>
</comment>
<dbReference type="PANTHER" id="PTHR20857">
    <property type="entry name" value="THIAMINE-PHOSPHATE PYROPHOSPHORYLASE"/>
    <property type="match status" value="1"/>
</dbReference>
<dbReference type="KEGG" id="sfol:H3H32_23095"/>
<keyword evidence="4 10" id="KW-0479">Metal-binding</keyword>
<comment type="cofactor">
    <cofactor evidence="10">
        <name>Mg(2+)</name>
        <dbReference type="ChEBI" id="CHEBI:18420"/>
    </cofactor>
    <text evidence="10">Binds 1 Mg(2+) ion per subunit.</text>
</comment>
<evidence type="ECO:0000256" key="9">
    <source>
        <dbReference type="ARBA" id="ARBA00047883"/>
    </source>
</evidence>
<feature type="binding site" evidence="10">
    <location>
        <position position="136"/>
    </location>
    <ligand>
        <name>4-amino-2-methyl-5-(diphosphooxymethyl)pyrimidine</name>
        <dbReference type="ChEBI" id="CHEBI:57841"/>
    </ligand>
</feature>
<feature type="binding site" evidence="10">
    <location>
        <position position="107"/>
    </location>
    <ligand>
        <name>4-amino-2-methyl-5-(diphosphooxymethyl)pyrimidine</name>
        <dbReference type="ChEBI" id="CHEBI:57841"/>
    </ligand>
</feature>
<evidence type="ECO:0000256" key="8">
    <source>
        <dbReference type="ARBA" id="ARBA00047851"/>
    </source>
</evidence>
<dbReference type="EC" id="2.5.1.3" evidence="10"/>
<evidence type="ECO:0000256" key="2">
    <source>
        <dbReference type="ARBA" id="ARBA00005165"/>
    </source>
</evidence>
<evidence type="ECO:0000259" key="13">
    <source>
        <dbReference type="Pfam" id="PF02581"/>
    </source>
</evidence>
<dbReference type="InterPro" id="IPR022998">
    <property type="entry name" value="ThiamineP_synth_TenI"/>
</dbReference>
<evidence type="ECO:0000256" key="3">
    <source>
        <dbReference type="ARBA" id="ARBA00022679"/>
    </source>
</evidence>
<evidence type="ECO:0000256" key="7">
    <source>
        <dbReference type="ARBA" id="ARBA00047334"/>
    </source>
</evidence>
<dbReference type="SUPFAM" id="SSF51391">
    <property type="entry name" value="Thiamin phosphate synthase"/>
    <property type="match status" value="1"/>
</dbReference>
<dbReference type="GO" id="GO:0009228">
    <property type="term" value="P:thiamine biosynthetic process"/>
    <property type="evidence" value="ECO:0007669"/>
    <property type="project" value="UniProtKB-KW"/>
</dbReference>
<evidence type="ECO:0000256" key="12">
    <source>
        <dbReference type="RuleBase" id="RU004253"/>
    </source>
</evidence>
<accession>A0A7G5GPR2</accession>
<dbReference type="FunFam" id="3.20.20.70:FF:000096">
    <property type="entry name" value="Thiamine-phosphate synthase"/>
    <property type="match status" value="1"/>
</dbReference>
<evidence type="ECO:0000256" key="6">
    <source>
        <dbReference type="ARBA" id="ARBA00022977"/>
    </source>
</evidence>
<evidence type="ECO:0000256" key="4">
    <source>
        <dbReference type="ARBA" id="ARBA00022723"/>
    </source>
</evidence>
<evidence type="ECO:0000256" key="10">
    <source>
        <dbReference type="HAMAP-Rule" id="MF_00097"/>
    </source>
</evidence>
<comment type="function">
    <text evidence="1 10">Condenses 4-methyl-5-(beta-hydroxyethyl)thiazole monophosphate (THZ-P) and 2-methyl-4-amino-5-hydroxymethyl pyrimidine pyrophosphate (HMP-PP) to form thiamine monophosphate (TMP).</text>
</comment>
<comment type="catalytic activity">
    <reaction evidence="9 10 11">
        <text>2-[(2R,5Z)-2-carboxy-4-methylthiazol-5(2H)-ylidene]ethyl phosphate + 4-amino-2-methyl-5-(diphosphooxymethyl)pyrimidine + 2 H(+) = thiamine phosphate + CO2 + diphosphate</text>
        <dbReference type="Rhea" id="RHEA:47844"/>
        <dbReference type="ChEBI" id="CHEBI:15378"/>
        <dbReference type="ChEBI" id="CHEBI:16526"/>
        <dbReference type="ChEBI" id="CHEBI:33019"/>
        <dbReference type="ChEBI" id="CHEBI:37575"/>
        <dbReference type="ChEBI" id="CHEBI:57841"/>
        <dbReference type="ChEBI" id="CHEBI:62899"/>
        <dbReference type="EC" id="2.5.1.3"/>
    </reaction>
</comment>
<feature type="binding site" evidence="10">
    <location>
        <position position="88"/>
    </location>
    <ligand>
        <name>Mg(2+)</name>
        <dbReference type="ChEBI" id="CHEBI:18420"/>
    </ligand>
</feature>
<dbReference type="Gene3D" id="3.20.20.70">
    <property type="entry name" value="Aldolase class I"/>
    <property type="match status" value="1"/>
</dbReference>
<dbReference type="GO" id="GO:0005737">
    <property type="term" value="C:cytoplasm"/>
    <property type="evidence" value="ECO:0007669"/>
    <property type="project" value="TreeGrafter"/>
</dbReference>
<evidence type="ECO:0000256" key="11">
    <source>
        <dbReference type="RuleBase" id="RU003826"/>
    </source>
</evidence>
<evidence type="ECO:0000313" key="14">
    <source>
        <dbReference type="EMBL" id="QMW00854.1"/>
    </source>
</evidence>
<dbReference type="UniPathway" id="UPA00060">
    <property type="reaction ID" value="UER00141"/>
</dbReference>
<keyword evidence="5 10" id="KW-0460">Magnesium</keyword>
<feature type="domain" description="Thiamine phosphate synthase/TenI" evidence="13">
    <location>
        <begin position="4"/>
        <end position="187"/>
    </location>
</feature>